<keyword evidence="4 10" id="KW-0812">Transmembrane</keyword>
<comment type="subcellular location">
    <subcellularLocation>
        <location evidence="1">Membrane</location>
        <topology evidence="1">Multi-pass membrane protein</topology>
    </subcellularLocation>
</comment>
<keyword evidence="5 10" id="KW-0521">NADP</keyword>
<dbReference type="CDD" id="cd05236">
    <property type="entry name" value="FAR-N_SDR_e"/>
    <property type="match status" value="1"/>
</dbReference>
<feature type="domain" description="Thioester reductase (TE)" evidence="11">
    <location>
        <begin position="46"/>
        <end position="320"/>
    </location>
</feature>
<evidence type="ECO:0000259" key="11">
    <source>
        <dbReference type="Pfam" id="PF07993"/>
    </source>
</evidence>
<keyword evidence="6 10" id="KW-1133">Transmembrane helix</keyword>
<dbReference type="STRING" id="7102.A0A2A4K2D3"/>
<name>A0A2A4K2D3_HELVI</name>
<evidence type="ECO:0000256" key="7">
    <source>
        <dbReference type="ARBA" id="ARBA00023098"/>
    </source>
</evidence>
<keyword evidence="10" id="KW-0560">Oxidoreductase</keyword>
<sequence>MATKEEIDPAQAFEANLISKNNAMHELSARGDSAVQQFYCGATVFVTGGSGFLGKQLVEKLFRATKVAKIFILLRPKKGKQMLERLQEMLQDPVFNILKDTQPDFVDKLVPIAGDVADMKLGISDKDWDTITEETEIIMHMAATTRFDEPLKVAALINVRGAREALLLGKACKKLKSYVHVSTAYAHACDFRINGDVLEDFYKSPIDPEALIKLAETTDEDRLNKISDTLIKNWPNTYSFAKAVAEETVKTLGADMPLCVVRPAIVVPTKREPTPGWVDISNVYGASGTMAGSGMGLMHALFTNNETCVGLIPVDYVNNTTITAAYETAKRVAAGDNSIKIYTVTGSTRNPAKWGKLHEHISNEIRRYMSPAAVFYGFAWHTNNPIIFWIYSWILHLIPAYVIDAVCFVIGKPRR</sequence>
<dbReference type="GO" id="GO:0016020">
    <property type="term" value="C:membrane"/>
    <property type="evidence" value="ECO:0007669"/>
    <property type="project" value="UniProtKB-SubCell"/>
</dbReference>
<feature type="transmembrane region" description="Helical" evidence="10">
    <location>
        <begin position="388"/>
        <end position="411"/>
    </location>
</feature>
<comment type="similarity">
    <text evidence="2 10">Belongs to the fatty acyl-CoA reductase family.</text>
</comment>
<dbReference type="EMBL" id="NWSH01000230">
    <property type="protein sequence ID" value="PCG78176.1"/>
    <property type="molecule type" value="Genomic_DNA"/>
</dbReference>
<dbReference type="GO" id="GO:0005777">
    <property type="term" value="C:peroxisome"/>
    <property type="evidence" value="ECO:0007669"/>
    <property type="project" value="TreeGrafter"/>
</dbReference>
<dbReference type="PANTHER" id="PTHR11011">
    <property type="entry name" value="MALE STERILITY PROTEIN 2-RELATED"/>
    <property type="match status" value="1"/>
</dbReference>
<evidence type="ECO:0000256" key="2">
    <source>
        <dbReference type="ARBA" id="ARBA00005928"/>
    </source>
</evidence>
<dbReference type="InterPro" id="IPR026055">
    <property type="entry name" value="FAR"/>
</dbReference>
<evidence type="ECO:0000313" key="12">
    <source>
        <dbReference type="EMBL" id="PCG78176.1"/>
    </source>
</evidence>
<evidence type="ECO:0000256" key="8">
    <source>
        <dbReference type="ARBA" id="ARBA00023136"/>
    </source>
</evidence>
<dbReference type="GO" id="GO:0102965">
    <property type="term" value="F:alcohol-forming long-chain fatty acyl-CoA reductase activity"/>
    <property type="evidence" value="ECO:0007669"/>
    <property type="project" value="UniProtKB-EC"/>
</dbReference>
<keyword evidence="7 10" id="KW-0443">Lipid metabolism</keyword>
<evidence type="ECO:0000256" key="6">
    <source>
        <dbReference type="ARBA" id="ARBA00022989"/>
    </source>
</evidence>
<dbReference type="SUPFAM" id="SSF51735">
    <property type="entry name" value="NAD(P)-binding Rossmann-fold domains"/>
    <property type="match status" value="1"/>
</dbReference>
<gene>
    <name evidence="12" type="ORF">B5V51_4996</name>
</gene>
<dbReference type="AlphaFoldDB" id="A0A2A4K2D3"/>
<dbReference type="FunFam" id="3.40.50.720:FF:000143">
    <property type="entry name" value="Fatty acyl-CoA reductase"/>
    <property type="match status" value="1"/>
</dbReference>
<dbReference type="GO" id="GO:0035336">
    <property type="term" value="P:long-chain fatty-acyl-CoA metabolic process"/>
    <property type="evidence" value="ECO:0007669"/>
    <property type="project" value="TreeGrafter"/>
</dbReference>
<evidence type="ECO:0000256" key="10">
    <source>
        <dbReference type="RuleBase" id="RU363097"/>
    </source>
</evidence>
<evidence type="ECO:0000256" key="4">
    <source>
        <dbReference type="ARBA" id="ARBA00022692"/>
    </source>
</evidence>
<comment type="function">
    <text evidence="10">Catalyzes the reduction of fatty acyl-CoA to fatty alcohols.</text>
</comment>
<dbReference type="EC" id="1.2.1.84" evidence="10"/>
<keyword evidence="8 10" id="KW-0472">Membrane</keyword>
<evidence type="ECO:0000256" key="3">
    <source>
        <dbReference type="ARBA" id="ARBA00022516"/>
    </source>
</evidence>
<comment type="caution">
    <text evidence="12">The sequence shown here is derived from an EMBL/GenBank/DDBJ whole genome shotgun (WGS) entry which is preliminary data.</text>
</comment>
<evidence type="ECO:0000256" key="5">
    <source>
        <dbReference type="ARBA" id="ARBA00022857"/>
    </source>
</evidence>
<dbReference type="InterPro" id="IPR036291">
    <property type="entry name" value="NAD(P)-bd_dom_sf"/>
</dbReference>
<dbReference type="Gene3D" id="3.40.50.720">
    <property type="entry name" value="NAD(P)-binding Rossmann-like Domain"/>
    <property type="match status" value="1"/>
</dbReference>
<dbReference type="PANTHER" id="PTHR11011:SF60">
    <property type="entry name" value="FATTY ACYL-COA REDUCTASE-RELATED"/>
    <property type="match status" value="1"/>
</dbReference>
<comment type="catalytic activity">
    <reaction evidence="9 10">
        <text>a long-chain fatty acyl-CoA + 2 NADPH + 2 H(+) = a long-chain primary fatty alcohol + 2 NADP(+) + CoA</text>
        <dbReference type="Rhea" id="RHEA:52716"/>
        <dbReference type="ChEBI" id="CHEBI:15378"/>
        <dbReference type="ChEBI" id="CHEBI:57287"/>
        <dbReference type="ChEBI" id="CHEBI:57783"/>
        <dbReference type="ChEBI" id="CHEBI:58349"/>
        <dbReference type="ChEBI" id="CHEBI:77396"/>
        <dbReference type="ChEBI" id="CHEBI:83139"/>
        <dbReference type="EC" id="1.2.1.84"/>
    </reaction>
</comment>
<evidence type="ECO:0000256" key="1">
    <source>
        <dbReference type="ARBA" id="ARBA00004141"/>
    </source>
</evidence>
<dbReference type="GO" id="GO:0080019">
    <property type="term" value="F:alcohol-forming very long-chain fatty acyl-CoA reductase activity"/>
    <property type="evidence" value="ECO:0007669"/>
    <property type="project" value="InterPro"/>
</dbReference>
<dbReference type="Pfam" id="PF07993">
    <property type="entry name" value="NAD_binding_4"/>
    <property type="match status" value="1"/>
</dbReference>
<proteinExistence type="inferred from homology"/>
<accession>A0A2A4K2D3</accession>
<keyword evidence="3 10" id="KW-0444">Lipid biosynthesis</keyword>
<protein>
    <recommendedName>
        <fullName evidence="10">Fatty acyl-CoA reductase</fullName>
        <ecNumber evidence="10">1.2.1.84</ecNumber>
    </recommendedName>
</protein>
<organism evidence="12">
    <name type="scientific">Heliothis virescens</name>
    <name type="common">Tobacco budworm moth</name>
    <dbReference type="NCBI Taxonomy" id="7102"/>
    <lineage>
        <taxon>Eukaryota</taxon>
        <taxon>Metazoa</taxon>
        <taxon>Ecdysozoa</taxon>
        <taxon>Arthropoda</taxon>
        <taxon>Hexapoda</taxon>
        <taxon>Insecta</taxon>
        <taxon>Pterygota</taxon>
        <taxon>Neoptera</taxon>
        <taxon>Endopterygota</taxon>
        <taxon>Lepidoptera</taxon>
        <taxon>Glossata</taxon>
        <taxon>Ditrysia</taxon>
        <taxon>Noctuoidea</taxon>
        <taxon>Noctuidae</taxon>
        <taxon>Heliothinae</taxon>
        <taxon>Heliothis</taxon>
    </lineage>
</organism>
<reference evidence="12" key="1">
    <citation type="submission" date="2017-09" db="EMBL/GenBank/DDBJ databases">
        <title>Contemporary evolution of a Lepidopteran species, Heliothis virescens, in response to modern agricultural practices.</title>
        <authorList>
            <person name="Fritz M.L."/>
            <person name="Deyonke A.M."/>
            <person name="Papanicolaou A."/>
            <person name="Micinski S."/>
            <person name="Westbrook J."/>
            <person name="Gould F."/>
        </authorList>
    </citation>
    <scope>NUCLEOTIDE SEQUENCE [LARGE SCALE GENOMIC DNA]</scope>
    <source>
        <strain evidence="12">HvINT-</strain>
        <tissue evidence="12">Whole body</tissue>
    </source>
</reference>
<evidence type="ECO:0000256" key="9">
    <source>
        <dbReference type="ARBA" id="ARBA00052530"/>
    </source>
</evidence>
<dbReference type="InterPro" id="IPR013120">
    <property type="entry name" value="FAR_NAD-bd"/>
</dbReference>